<dbReference type="EMBL" id="ACBZ01000137">
    <property type="protein sequence ID" value="EEG48590.1"/>
    <property type="molecule type" value="Genomic_DNA"/>
</dbReference>
<dbReference type="PANTHER" id="PTHR43800:SF1">
    <property type="entry name" value="PEPTIDYL-LYSINE N-ACETYLTRANSFERASE YJAB"/>
    <property type="match status" value="1"/>
</dbReference>
<dbReference type="Pfam" id="PF13673">
    <property type="entry name" value="Acetyltransf_10"/>
    <property type="match status" value="1"/>
</dbReference>
<evidence type="ECO:0000256" key="2">
    <source>
        <dbReference type="ARBA" id="ARBA00023315"/>
    </source>
</evidence>
<dbReference type="PATRIC" id="fig|476272.21.peg.664"/>
<dbReference type="Gene3D" id="3.40.630.30">
    <property type="match status" value="1"/>
</dbReference>
<reference evidence="4 5" key="1">
    <citation type="submission" date="2009-01" db="EMBL/GenBank/DDBJ databases">
        <authorList>
            <person name="Fulton L."/>
            <person name="Clifton S."/>
            <person name="Fulton B."/>
            <person name="Xu J."/>
            <person name="Minx P."/>
            <person name="Pepin K.H."/>
            <person name="Johnson M."/>
            <person name="Bhonagiri V."/>
            <person name="Nash W.E."/>
            <person name="Mardis E.R."/>
            <person name="Wilson R.K."/>
        </authorList>
    </citation>
    <scope>NUCLEOTIDE SEQUENCE [LARGE SCALE GENOMIC DNA]</scope>
    <source>
        <strain evidence="5">DSM 10507 / JCM 14656 / S5a33</strain>
    </source>
</reference>
<dbReference type="Proteomes" id="UP000003100">
    <property type="component" value="Unassembled WGS sequence"/>
</dbReference>
<dbReference type="PROSITE" id="PS51186">
    <property type="entry name" value="GNAT"/>
    <property type="match status" value="1"/>
</dbReference>
<reference evidence="4 5" key="2">
    <citation type="submission" date="2009-02" db="EMBL/GenBank/DDBJ databases">
        <title>Draft genome sequence of Blautia hydrogenotrophica DSM 10507 (Ruminococcus hydrogenotrophicus DSM 10507).</title>
        <authorList>
            <person name="Sudarsanam P."/>
            <person name="Ley R."/>
            <person name="Guruge J."/>
            <person name="Turnbaugh P.J."/>
            <person name="Mahowald M."/>
            <person name="Liep D."/>
            <person name="Gordon J."/>
        </authorList>
    </citation>
    <scope>NUCLEOTIDE SEQUENCE [LARGE SCALE GENOMIC DNA]</scope>
    <source>
        <strain evidence="5">DSM 10507 / JCM 14656 / S5a33</strain>
    </source>
</reference>
<protein>
    <recommendedName>
        <fullName evidence="3">N-acetyltransferase domain-containing protein</fullName>
    </recommendedName>
</protein>
<accession>C0CNT5</accession>
<feature type="domain" description="N-acetyltransferase" evidence="3">
    <location>
        <begin position="1"/>
        <end position="139"/>
    </location>
</feature>
<dbReference type="CDD" id="cd04301">
    <property type="entry name" value="NAT_SF"/>
    <property type="match status" value="1"/>
</dbReference>
<keyword evidence="5" id="KW-1185">Reference proteome</keyword>
<dbReference type="InterPro" id="IPR000182">
    <property type="entry name" value="GNAT_dom"/>
</dbReference>
<comment type="caution">
    <text evidence="4">The sequence shown here is derived from an EMBL/GenBank/DDBJ whole genome shotgun (WGS) entry which is preliminary data.</text>
</comment>
<dbReference type="eggNOG" id="COG0456">
    <property type="taxonomic scope" value="Bacteria"/>
</dbReference>
<dbReference type="GeneID" id="86823044"/>
<evidence type="ECO:0000259" key="3">
    <source>
        <dbReference type="PROSITE" id="PS51186"/>
    </source>
</evidence>
<name>C0CNT5_BLAHS</name>
<evidence type="ECO:0000313" key="5">
    <source>
        <dbReference type="Proteomes" id="UP000003100"/>
    </source>
</evidence>
<dbReference type="InterPro" id="IPR016181">
    <property type="entry name" value="Acyl_CoA_acyltransferase"/>
</dbReference>
<organism evidence="4 5">
    <name type="scientific">Blautia hydrogenotrophica (strain DSM 10507 / JCM 14656 / S5a33)</name>
    <name type="common">Ruminococcus hydrogenotrophicus</name>
    <dbReference type="NCBI Taxonomy" id="476272"/>
    <lineage>
        <taxon>Bacteria</taxon>
        <taxon>Bacillati</taxon>
        <taxon>Bacillota</taxon>
        <taxon>Clostridia</taxon>
        <taxon>Lachnospirales</taxon>
        <taxon>Lachnospiraceae</taxon>
        <taxon>Blautia</taxon>
    </lineage>
</organism>
<evidence type="ECO:0000313" key="4">
    <source>
        <dbReference type="EMBL" id="EEG48590.1"/>
    </source>
</evidence>
<keyword evidence="2" id="KW-0012">Acyltransferase</keyword>
<dbReference type="HOGENOM" id="CLU_013985_21_2_9"/>
<proteinExistence type="predicted"/>
<evidence type="ECO:0000256" key="1">
    <source>
        <dbReference type="ARBA" id="ARBA00022679"/>
    </source>
</evidence>
<dbReference type="SUPFAM" id="SSF55729">
    <property type="entry name" value="Acyl-CoA N-acyltransferases (Nat)"/>
    <property type="match status" value="1"/>
</dbReference>
<dbReference type="AlphaFoldDB" id="C0CNT5"/>
<dbReference type="NCBIfam" id="NF007853">
    <property type="entry name" value="PRK10562.1"/>
    <property type="match status" value="1"/>
</dbReference>
<sequence>MVRKFQKSDLELVMEIWLSGNEDAHPFISKEYWKSNFESVQEQLLEAEVYVFEADEVIKGFIGMQGNYIAGIFVKREFRRAGIGRQLLNYVKAGHSDLTLHVYQKNKAAVEFYRREGFCIISEEIESDTKEVTETMSWRQA</sequence>
<keyword evidence="1" id="KW-0808">Transferase</keyword>
<dbReference type="RefSeq" id="WP_005949986.1">
    <property type="nucleotide sequence ID" value="NZ_CP136423.1"/>
</dbReference>
<dbReference type="PANTHER" id="PTHR43800">
    <property type="entry name" value="PEPTIDYL-LYSINE N-ACETYLTRANSFERASE YJAB"/>
    <property type="match status" value="1"/>
</dbReference>
<gene>
    <name evidence="4" type="ORF">RUMHYD_02534</name>
</gene>
<dbReference type="GO" id="GO:0016747">
    <property type="term" value="F:acyltransferase activity, transferring groups other than amino-acyl groups"/>
    <property type="evidence" value="ECO:0007669"/>
    <property type="project" value="InterPro"/>
</dbReference>